<name>A0A918TBH1_STRCJ</name>
<evidence type="ECO:0000256" key="2">
    <source>
        <dbReference type="ARBA" id="ARBA00022559"/>
    </source>
</evidence>
<evidence type="ECO:0000313" key="8">
    <source>
        <dbReference type="EMBL" id="GHC34945.1"/>
    </source>
</evidence>
<comment type="caution">
    <text evidence="8">The sequence shown here is derived from an EMBL/GenBank/DDBJ whole genome shotgun (WGS) entry which is preliminary data.</text>
</comment>
<evidence type="ECO:0000256" key="1">
    <source>
        <dbReference type="ARBA" id="ARBA00001970"/>
    </source>
</evidence>
<keyword evidence="2 8" id="KW-0575">Peroxidase</keyword>
<keyword evidence="5" id="KW-0408">Iron</keyword>
<dbReference type="PANTHER" id="PTHR30521">
    <property type="entry name" value="DEFERROCHELATASE/PEROXIDASE"/>
    <property type="match status" value="1"/>
</dbReference>
<evidence type="ECO:0000256" key="7">
    <source>
        <dbReference type="SAM" id="MobiDB-lite"/>
    </source>
</evidence>
<dbReference type="PANTHER" id="PTHR30521:SF5">
    <property type="entry name" value="BLR4509 PROTEIN"/>
    <property type="match status" value="1"/>
</dbReference>
<dbReference type="AlphaFoldDB" id="A0A918TBH1"/>
<dbReference type="SUPFAM" id="SSF54909">
    <property type="entry name" value="Dimeric alpha+beta barrel"/>
    <property type="match status" value="1"/>
</dbReference>
<reference evidence="8" key="1">
    <citation type="journal article" date="2014" name="Int. J. Syst. Evol. Microbiol.">
        <title>Complete genome sequence of Corynebacterium casei LMG S-19264T (=DSM 44701T), isolated from a smear-ripened cheese.</title>
        <authorList>
            <consortium name="US DOE Joint Genome Institute (JGI-PGF)"/>
            <person name="Walter F."/>
            <person name="Albersmeier A."/>
            <person name="Kalinowski J."/>
            <person name="Ruckert C."/>
        </authorList>
    </citation>
    <scope>NUCLEOTIDE SEQUENCE</scope>
    <source>
        <strain evidence="8">JCM 4633</strain>
    </source>
</reference>
<comment type="similarity">
    <text evidence="6">Belongs to the DyP-type peroxidase family.</text>
</comment>
<keyword evidence="3" id="KW-0479">Metal-binding</keyword>
<comment type="cofactor">
    <cofactor evidence="1">
        <name>heme b</name>
        <dbReference type="ChEBI" id="CHEBI:60344"/>
    </cofactor>
</comment>
<dbReference type="GO" id="GO:0020037">
    <property type="term" value="F:heme binding"/>
    <property type="evidence" value="ECO:0007669"/>
    <property type="project" value="InterPro"/>
</dbReference>
<dbReference type="PROSITE" id="PS51404">
    <property type="entry name" value="DYP_PEROXIDASE"/>
    <property type="match status" value="1"/>
</dbReference>
<dbReference type="Proteomes" id="UP000646244">
    <property type="component" value="Unassembled WGS sequence"/>
</dbReference>
<keyword evidence="4" id="KW-0560">Oxidoreductase</keyword>
<dbReference type="GO" id="GO:0046872">
    <property type="term" value="F:metal ion binding"/>
    <property type="evidence" value="ECO:0007669"/>
    <property type="project" value="UniProtKB-KW"/>
</dbReference>
<evidence type="ECO:0000313" key="9">
    <source>
        <dbReference type="Proteomes" id="UP000646244"/>
    </source>
</evidence>
<dbReference type="RefSeq" id="WP_190107898.1">
    <property type="nucleotide sequence ID" value="NZ_BMVB01000001.1"/>
</dbReference>
<dbReference type="GO" id="GO:0005829">
    <property type="term" value="C:cytosol"/>
    <property type="evidence" value="ECO:0007669"/>
    <property type="project" value="TreeGrafter"/>
</dbReference>
<evidence type="ECO:0000256" key="6">
    <source>
        <dbReference type="ARBA" id="ARBA00025737"/>
    </source>
</evidence>
<protein>
    <submittedName>
        <fullName evidence="8">Peroxidase</fullName>
    </submittedName>
</protein>
<dbReference type="InterPro" id="IPR011008">
    <property type="entry name" value="Dimeric_a/b-barrel"/>
</dbReference>
<gene>
    <name evidence="8" type="ORF">GCM10010507_04840</name>
</gene>
<reference evidence="8" key="2">
    <citation type="submission" date="2020-09" db="EMBL/GenBank/DDBJ databases">
        <authorList>
            <person name="Sun Q."/>
            <person name="Ohkuma M."/>
        </authorList>
    </citation>
    <scope>NUCLEOTIDE SEQUENCE</scope>
    <source>
        <strain evidence="8">JCM 4633</strain>
    </source>
</reference>
<feature type="region of interest" description="Disordered" evidence="7">
    <location>
        <begin position="363"/>
        <end position="384"/>
    </location>
</feature>
<evidence type="ECO:0000256" key="5">
    <source>
        <dbReference type="ARBA" id="ARBA00023004"/>
    </source>
</evidence>
<dbReference type="EMBL" id="BMVB01000001">
    <property type="protein sequence ID" value="GHC34945.1"/>
    <property type="molecule type" value="Genomic_DNA"/>
</dbReference>
<proteinExistence type="inferred from homology"/>
<organism evidence="8 9">
    <name type="scientific">Streptomyces cinnamoneus</name>
    <name type="common">Streptoverticillium cinnamoneum</name>
    <dbReference type="NCBI Taxonomy" id="53446"/>
    <lineage>
        <taxon>Bacteria</taxon>
        <taxon>Bacillati</taxon>
        <taxon>Actinomycetota</taxon>
        <taxon>Actinomycetes</taxon>
        <taxon>Kitasatosporales</taxon>
        <taxon>Streptomycetaceae</taxon>
        <taxon>Streptomyces</taxon>
        <taxon>Streptomyces cinnamoneus group</taxon>
    </lineage>
</organism>
<evidence type="ECO:0000256" key="4">
    <source>
        <dbReference type="ARBA" id="ARBA00023002"/>
    </source>
</evidence>
<evidence type="ECO:0000256" key="3">
    <source>
        <dbReference type="ARBA" id="ARBA00022723"/>
    </source>
</evidence>
<dbReference type="GO" id="GO:0004601">
    <property type="term" value="F:peroxidase activity"/>
    <property type="evidence" value="ECO:0007669"/>
    <property type="project" value="UniProtKB-KW"/>
</dbReference>
<dbReference type="InterPro" id="IPR006314">
    <property type="entry name" value="Dyp_peroxidase"/>
</dbReference>
<accession>A0A918TBH1</accession>
<sequence>MAPTLELDDIQGLLVRGYSSLKAACFLLLAVTDPPAARPALARAALRVTDGRTEPAESAVNLALTAEGLRRMGTLPPGLDGFPEEFVSGMTDPDRSRFLGDLGQDAPRHWRWGGPATPPVHVLALLYARDEPSLQRLEAELRQDLLATGGLTEVLRLATAELGDREPFGFRDGISQPLIEGLARTSRVTAARDGATADGDVVKAGEFVLGYPNEYGLLTDRPLLPDDGTGLLPREPGGTGADLGRNGSYLVFRQLHQDVQGFWGYLDDVTRRPDGTSDPAAREALAARMVGRWPGGAPLVHAPGQDDPARATDNDFGYVATDPDGLRCPLGAHIRRANPRDSLDPRPGSAESVAIGRRHRILRRGRSYGPRGGPHPPPTAADDTQGNGLHFLCLNANISRQFEFIQHTWLNNPGFNGLHDAPDPLVAPRGNHHATFTLQARPVRTRHVGLPQFVFVQGGAYFFLPGLRALRYLCTAAPRDGQR</sequence>